<evidence type="ECO:0000256" key="1">
    <source>
        <dbReference type="SAM" id="MobiDB-lite"/>
    </source>
</evidence>
<dbReference type="GO" id="GO:0005737">
    <property type="term" value="C:cytoplasm"/>
    <property type="evidence" value="ECO:0007669"/>
    <property type="project" value="TreeGrafter"/>
</dbReference>
<sequence length="237" mass="26398">MATPDTVVHLVRHGEVHNPDGVLYGRRDGFHLSDLGRDMAEKAAASLASRDITVLRSSPLERAQETAAPLADKLGLEVGLEPRVIESTNRFEGLTFGRGNNALRNPLLWRYLYNPFKPSWGEPYKQIVTRMMAAVHDVRRDAAGHEGVIVSHQLPIWTTRLHAEGRSFLHDPRRRQCTLCSVTSFHFVGDRLTQVSYHEPAIDLIPKGDRSAPFSAGDAPVEKRPEGALPPEELDES</sequence>
<evidence type="ECO:0000313" key="3">
    <source>
        <dbReference type="Proteomes" id="UP000283644"/>
    </source>
</evidence>
<dbReference type="InterPro" id="IPR029033">
    <property type="entry name" value="His_PPase_superfam"/>
</dbReference>
<dbReference type="InterPro" id="IPR013078">
    <property type="entry name" value="His_Pase_superF_clade-1"/>
</dbReference>
<comment type="caution">
    <text evidence="2">The sequence shown here is derived from an EMBL/GenBank/DDBJ whole genome shotgun (WGS) entry which is preliminary data.</text>
</comment>
<dbReference type="RefSeq" id="WP_118925613.1">
    <property type="nucleotide sequence ID" value="NZ_QXGH01000016.1"/>
</dbReference>
<dbReference type="PANTHER" id="PTHR48100">
    <property type="entry name" value="BROAD-SPECIFICITY PHOSPHATASE YOR283W-RELATED"/>
    <property type="match status" value="1"/>
</dbReference>
<dbReference type="Gene3D" id="3.40.50.1240">
    <property type="entry name" value="Phosphoglycerate mutase-like"/>
    <property type="match status" value="1"/>
</dbReference>
<dbReference type="SMART" id="SM00855">
    <property type="entry name" value="PGAM"/>
    <property type="match status" value="1"/>
</dbReference>
<evidence type="ECO:0000313" key="2">
    <source>
        <dbReference type="EMBL" id="RHW26616.1"/>
    </source>
</evidence>
<gene>
    <name evidence="2" type="ORF">D0Z08_12655</name>
</gene>
<proteinExistence type="predicted"/>
<protein>
    <submittedName>
        <fullName evidence="2">Histidine phosphatase family protein</fullName>
    </submittedName>
</protein>
<dbReference type="InterPro" id="IPR050275">
    <property type="entry name" value="PGM_Phosphatase"/>
</dbReference>
<dbReference type="CDD" id="cd07067">
    <property type="entry name" value="HP_PGM_like"/>
    <property type="match status" value="1"/>
</dbReference>
<dbReference type="Proteomes" id="UP000283644">
    <property type="component" value="Unassembled WGS sequence"/>
</dbReference>
<accession>A0A417Y1Z4</accession>
<dbReference type="AlphaFoldDB" id="A0A417Y1Z4"/>
<keyword evidence="3" id="KW-1185">Reference proteome</keyword>
<dbReference type="OrthoDB" id="3215466at2"/>
<name>A0A417Y1Z4_9ACTN</name>
<dbReference type="EMBL" id="QXGH01000016">
    <property type="protein sequence ID" value="RHW26616.1"/>
    <property type="molecule type" value="Genomic_DNA"/>
</dbReference>
<organism evidence="2 3">
    <name type="scientific">Nocardioides immobilis</name>
    <dbReference type="NCBI Taxonomy" id="2049295"/>
    <lineage>
        <taxon>Bacteria</taxon>
        <taxon>Bacillati</taxon>
        <taxon>Actinomycetota</taxon>
        <taxon>Actinomycetes</taxon>
        <taxon>Propionibacteriales</taxon>
        <taxon>Nocardioidaceae</taxon>
        <taxon>Nocardioides</taxon>
    </lineage>
</organism>
<dbReference type="Pfam" id="PF00300">
    <property type="entry name" value="His_Phos_1"/>
    <property type="match status" value="1"/>
</dbReference>
<dbReference type="GO" id="GO:0016791">
    <property type="term" value="F:phosphatase activity"/>
    <property type="evidence" value="ECO:0007669"/>
    <property type="project" value="TreeGrafter"/>
</dbReference>
<dbReference type="PANTHER" id="PTHR48100:SF51">
    <property type="entry name" value="PHOSPHOGLYCERATE MUTASE"/>
    <property type="match status" value="1"/>
</dbReference>
<feature type="region of interest" description="Disordered" evidence="1">
    <location>
        <begin position="207"/>
        <end position="237"/>
    </location>
</feature>
<dbReference type="SUPFAM" id="SSF53254">
    <property type="entry name" value="Phosphoglycerate mutase-like"/>
    <property type="match status" value="1"/>
</dbReference>
<reference evidence="2 3" key="1">
    <citation type="submission" date="2018-09" db="EMBL/GenBank/DDBJ databases">
        <title>Genome sequencing of Nocardioides immobilis CCTCC AB 2017083 for comparison to Nocardioides silvaticus.</title>
        <authorList>
            <person name="Li C."/>
            <person name="Wang G."/>
        </authorList>
    </citation>
    <scope>NUCLEOTIDE SEQUENCE [LARGE SCALE GENOMIC DNA]</scope>
    <source>
        <strain evidence="2 3">CCTCC AB 2017083</strain>
    </source>
</reference>